<dbReference type="Proteomes" id="UP001291926">
    <property type="component" value="Unassembled WGS sequence"/>
</dbReference>
<dbReference type="EMBL" id="JAYDYQ010002534">
    <property type="protein sequence ID" value="KAK4482212.1"/>
    <property type="molecule type" value="Genomic_DNA"/>
</dbReference>
<organism evidence="10 11">
    <name type="scientific">Penstemon davidsonii</name>
    <dbReference type="NCBI Taxonomy" id="160366"/>
    <lineage>
        <taxon>Eukaryota</taxon>
        <taxon>Viridiplantae</taxon>
        <taxon>Streptophyta</taxon>
        <taxon>Embryophyta</taxon>
        <taxon>Tracheophyta</taxon>
        <taxon>Spermatophyta</taxon>
        <taxon>Magnoliopsida</taxon>
        <taxon>eudicotyledons</taxon>
        <taxon>Gunneridae</taxon>
        <taxon>Pentapetalae</taxon>
        <taxon>asterids</taxon>
        <taxon>lamiids</taxon>
        <taxon>Lamiales</taxon>
        <taxon>Plantaginaceae</taxon>
        <taxon>Cheloneae</taxon>
        <taxon>Penstemon</taxon>
    </lineage>
</organism>
<evidence type="ECO:0000256" key="4">
    <source>
        <dbReference type="ARBA" id="ARBA00022597"/>
    </source>
</evidence>
<proteinExistence type="inferred from homology"/>
<evidence type="ECO:0000256" key="8">
    <source>
        <dbReference type="ARBA" id="ARBA00023136"/>
    </source>
</evidence>
<keyword evidence="3" id="KW-0813">Transport</keyword>
<keyword evidence="11" id="KW-1185">Reference proteome</keyword>
<keyword evidence="5 9" id="KW-0812">Transmembrane</keyword>
<evidence type="ECO:0000256" key="1">
    <source>
        <dbReference type="ARBA" id="ARBA00004127"/>
    </source>
</evidence>
<gene>
    <name evidence="10" type="ORF">RD792_009354</name>
</gene>
<evidence type="ECO:0000256" key="2">
    <source>
        <dbReference type="ARBA" id="ARBA00007809"/>
    </source>
</evidence>
<dbReference type="InterPro" id="IPR004316">
    <property type="entry name" value="SWEET_rpt"/>
</dbReference>
<evidence type="ECO:0000256" key="6">
    <source>
        <dbReference type="ARBA" id="ARBA00022737"/>
    </source>
</evidence>
<keyword evidence="7 9" id="KW-1133">Transmembrane helix</keyword>
<keyword evidence="4" id="KW-0762">Sugar transport</keyword>
<evidence type="ECO:0000256" key="5">
    <source>
        <dbReference type="ARBA" id="ARBA00022692"/>
    </source>
</evidence>
<evidence type="ECO:0000256" key="3">
    <source>
        <dbReference type="ARBA" id="ARBA00022448"/>
    </source>
</evidence>
<evidence type="ECO:0000313" key="10">
    <source>
        <dbReference type="EMBL" id="KAK4482212.1"/>
    </source>
</evidence>
<accession>A0ABR0CYS9</accession>
<feature type="transmembrane region" description="Helical" evidence="9">
    <location>
        <begin position="28"/>
        <end position="49"/>
    </location>
</feature>
<sequence length="115" mass="13013">MPFSLSFSLTFCAVMWFFYGLLIKDYFIAAPNVLGFAFGIIQMILYIVYKNRAQISLPETKVCDITSTTIIMEIKSIDQSQENSINDCELEIVVIEQVPGVVAIRPIEPKKENVV</sequence>
<comment type="caution">
    <text evidence="10">The sequence shown here is derived from an EMBL/GenBank/DDBJ whole genome shotgun (WGS) entry which is preliminary data.</text>
</comment>
<comment type="subcellular location">
    <subcellularLocation>
        <location evidence="1">Endomembrane system</location>
        <topology evidence="1">Multi-pass membrane protein</topology>
    </subcellularLocation>
</comment>
<dbReference type="PANTHER" id="PTHR10791:SF157">
    <property type="entry name" value="BIDIRECTIONAL SUGAR TRANSPORTER SWEET"/>
    <property type="match status" value="1"/>
</dbReference>
<reference evidence="10 11" key="1">
    <citation type="journal article" date="2023" name="bioRxiv">
        <title>Genome report: Whole genome sequence and annotation of Penstemon davidsonii.</title>
        <authorList>
            <person name="Ostevik K.L."/>
            <person name="Alabady M."/>
            <person name="Zhang M."/>
            <person name="Rausher M.D."/>
        </authorList>
    </citation>
    <scope>NUCLEOTIDE SEQUENCE [LARGE SCALE GENOMIC DNA]</scope>
    <source>
        <strain evidence="10">DNT005</strain>
        <tissue evidence="10">Whole leaf</tissue>
    </source>
</reference>
<dbReference type="Gene3D" id="1.20.1280.290">
    <property type="match status" value="1"/>
</dbReference>
<evidence type="ECO:0000313" key="11">
    <source>
        <dbReference type="Proteomes" id="UP001291926"/>
    </source>
</evidence>
<name>A0ABR0CYS9_9LAMI</name>
<keyword evidence="8 9" id="KW-0472">Membrane</keyword>
<evidence type="ECO:0000256" key="9">
    <source>
        <dbReference type="SAM" id="Phobius"/>
    </source>
</evidence>
<dbReference type="PANTHER" id="PTHR10791">
    <property type="entry name" value="RAG1-ACTIVATING PROTEIN 1"/>
    <property type="match status" value="1"/>
</dbReference>
<protein>
    <submittedName>
        <fullName evidence="10">Uncharacterized protein</fullName>
    </submittedName>
</protein>
<dbReference type="Pfam" id="PF03083">
    <property type="entry name" value="MtN3_slv"/>
    <property type="match status" value="1"/>
</dbReference>
<comment type="similarity">
    <text evidence="2">Belongs to the SWEET sugar transporter family.</text>
</comment>
<evidence type="ECO:0000256" key="7">
    <source>
        <dbReference type="ARBA" id="ARBA00022989"/>
    </source>
</evidence>
<feature type="transmembrane region" description="Helical" evidence="9">
    <location>
        <begin position="5"/>
        <end position="22"/>
    </location>
</feature>
<keyword evidence="6" id="KW-0677">Repeat</keyword>
<dbReference type="InterPro" id="IPR047664">
    <property type="entry name" value="SWEET"/>
</dbReference>